<name>A0AAD6CUT4_9EURO</name>
<organism evidence="2 3">
    <name type="scientific">Penicillium frequentans</name>
    <dbReference type="NCBI Taxonomy" id="3151616"/>
    <lineage>
        <taxon>Eukaryota</taxon>
        <taxon>Fungi</taxon>
        <taxon>Dikarya</taxon>
        <taxon>Ascomycota</taxon>
        <taxon>Pezizomycotina</taxon>
        <taxon>Eurotiomycetes</taxon>
        <taxon>Eurotiomycetidae</taxon>
        <taxon>Eurotiales</taxon>
        <taxon>Aspergillaceae</taxon>
        <taxon>Penicillium</taxon>
    </lineage>
</organism>
<gene>
    <name evidence="2" type="ORF">N7494_007160</name>
</gene>
<feature type="region of interest" description="Disordered" evidence="1">
    <location>
        <begin position="1"/>
        <end position="48"/>
    </location>
</feature>
<proteinExistence type="predicted"/>
<feature type="compositionally biased region" description="Polar residues" evidence="1">
    <location>
        <begin position="37"/>
        <end position="48"/>
    </location>
</feature>
<evidence type="ECO:0000313" key="3">
    <source>
        <dbReference type="Proteomes" id="UP001220324"/>
    </source>
</evidence>
<evidence type="ECO:0000313" key="2">
    <source>
        <dbReference type="EMBL" id="KAJ5537681.1"/>
    </source>
</evidence>
<comment type="caution">
    <text evidence="2">The sequence shown here is derived from an EMBL/GenBank/DDBJ whole genome shotgun (WGS) entry which is preliminary data.</text>
</comment>
<dbReference type="EMBL" id="JAQIZZ010000006">
    <property type="protein sequence ID" value="KAJ5537681.1"/>
    <property type="molecule type" value="Genomic_DNA"/>
</dbReference>
<evidence type="ECO:0000256" key="1">
    <source>
        <dbReference type="SAM" id="MobiDB-lite"/>
    </source>
</evidence>
<dbReference type="Proteomes" id="UP001220324">
    <property type="component" value="Unassembled WGS sequence"/>
</dbReference>
<accession>A0AAD6CUT4</accession>
<keyword evidence="3" id="KW-1185">Reference proteome</keyword>
<sequence length="80" mass="8819">MGPRSDSPASQFHGSPAALHPHPLIRVPKSEQDTDRFNSPSPEEQNLNDSMRGLSLVHLQNLNPTVVDTYRVAILETVGF</sequence>
<reference evidence="2 3" key="1">
    <citation type="journal article" date="2023" name="IMA Fungus">
        <title>Comparative genomic study of the Penicillium genus elucidates a diverse pangenome and 15 lateral gene transfer events.</title>
        <authorList>
            <person name="Petersen C."/>
            <person name="Sorensen T."/>
            <person name="Nielsen M.R."/>
            <person name="Sondergaard T.E."/>
            <person name="Sorensen J.L."/>
            <person name="Fitzpatrick D.A."/>
            <person name="Frisvad J.C."/>
            <person name="Nielsen K.L."/>
        </authorList>
    </citation>
    <scope>NUCLEOTIDE SEQUENCE [LARGE SCALE GENOMIC DNA]</scope>
    <source>
        <strain evidence="2 3">IBT 35679</strain>
    </source>
</reference>
<protein>
    <submittedName>
        <fullName evidence="2">Uncharacterized protein</fullName>
    </submittedName>
</protein>
<dbReference type="AlphaFoldDB" id="A0AAD6CUT4"/>